<dbReference type="GO" id="GO:0005770">
    <property type="term" value="C:late endosome"/>
    <property type="evidence" value="ECO:0007669"/>
    <property type="project" value="TreeGrafter"/>
</dbReference>
<dbReference type="SMART" id="SM00060">
    <property type="entry name" value="FN3"/>
    <property type="match status" value="1"/>
</dbReference>
<feature type="transmembrane region" description="Helical" evidence="7">
    <location>
        <begin position="633"/>
        <end position="658"/>
    </location>
</feature>
<dbReference type="GO" id="GO:0005829">
    <property type="term" value="C:cytosol"/>
    <property type="evidence" value="ECO:0007669"/>
    <property type="project" value="GOC"/>
</dbReference>
<dbReference type="GO" id="GO:0030906">
    <property type="term" value="C:retromer, cargo-selective complex"/>
    <property type="evidence" value="ECO:0007669"/>
    <property type="project" value="InterPro"/>
</dbReference>
<keyword evidence="3" id="KW-0813">Transport</keyword>
<keyword evidence="7" id="KW-1133">Transmembrane helix</keyword>
<sequence>MKGREAMPLEDVVALYASLVNLALKCYPNRLDYVDTALLCTVEVFTKREATPPVDSSSVTSRELIRLQNVPVKTYESTLDILKLDNFPKALELHDYQGRKSLAVSVVGTVVNKSISIPTADEADALFKLLSPLVKDQADQPAEPPHPDDFEEEQMMMACLVDLFRVPEPDQQYMILNVARKHFGTGGDKRIRFTLPPLVFAAYKLISQYHSLREQDDRWLMKCEQIFKFCFQTINALVKNQPELSLRLFLQGSMVADRITQRDRHIRVTSARVTLTLCCDPGVTYGLGEENHETLRSNCAMSSSRLLKKPDQCHSVATCAHVHCPSKDREVTECKDPKRVLECLKKAGRIAQQCMDTSVQVQLLVELLNTYMLFYEKGNEQCKDPKRVLECLKKAGRIAQQCMDTISEDTILVGEDVVVYCDIDLIGVVRGRDVAVEVTWFQEGVPVRPDSRLTISGATGDVGGVHSSLTFSPVHFSDMATYECRVTLTPLLGPASPVSSSASIFLNISEPVDPVRPEDVTFREVQSDSVTVQWRVSHISYSPETYVVQYGTSRESLIHNSSRTHSEEGVMTYSVKLSGLRDNTTYYVQVLATNTALRSSRSSVESFTILVTSQMTTGQPASCQTESNESASVVGGILSLVIILIIGVSTLAIIILILKIRTLKLMLEKPGVREGGEVESKSVPTATNAAYGVVSHDQSSSGDVAMYEIVGQPPSSSARPTAHPPSDYPHSSQGPPLTDSPYDVIANQ</sequence>
<keyword evidence="4" id="KW-0653">Protein transport</keyword>
<evidence type="ECO:0000259" key="8">
    <source>
        <dbReference type="PROSITE" id="PS50835"/>
    </source>
</evidence>
<comment type="caution">
    <text evidence="10">The sequence shown here is derived from an EMBL/GenBank/DDBJ whole genome shotgun (WGS) entry which is preliminary data.</text>
</comment>
<dbReference type="Gene3D" id="1.25.40.660">
    <property type="entry name" value="Vacuolar protein sorting-associated protein 35, helical subcomplex Vps35-C"/>
    <property type="match status" value="3"/>
</dbReference>
<dbReference type="SMART" id="SM00409">
    <property type="entry name" value="IG"/>
    <property type="match status" value="1"/>
</dbReference>
<feature type="region of interest" description="Disordered" evidence="6">
    <location>
        <begin position="706"/>
        <end position="748"/>
    </location>
</feature>
<protein>
    <submittedName>
        <fullName evidence="10">Vacuolar protein sorting-associated protein 35</fullName>
    </submittedName>
</protein>
<feature type="domain" description="Fibronectin type-III" evidence="9">
    <location>
        <begin position="516"/>
        <end position="612"/>
    </location>
</feature>
<evidence type="ECO:0000313" key="10">
    <source>
        <dbReference type="EMBL" id="CAI8023696.1"/>
    </source>
</evidence>
<evidence type="ECO:0000256" key="5">
    <source>
        <dbReference type="ARBA" id="ARBA00023136"/>
    </source>
</evidence>
<dbReference type="AlphaFoldDB" id="A0AA35WNT9"/>
<dbReference type="InterPro" id="IPR003599">
    <property type="entry name" value="Ig_sub"/>
</dbReference>
<evidence type="ECO:0000259" key="9">
    <source>
        <dbReference type="PROSITE" id="PS50853"/>
    </source>
</evidence>
<dbReference type="GO" id="GO:0006886">
    <property type="term" value="P:intracellular protein transport"/>
    <property type="evidence" value="ECO:0007669"/>
    <property type="project" value="TreeGrafter"/>
</dbReference>
<evidence type="ECO:0000256" key="6">
    <source>
        <dbReference type="SAM" id="MobiDB-lite"/>
    </source>
</evidence>
<reference evidence="10" key="1">
    <citation type="submission" date="2023-03" db="EMBL/GenBank/DDBJ databases">
        <authorList>
            <person name="Steffen K."/>
            <person name="Cardenas P."/>
        </authorList>
    </citation>
    <scope>NUCLEOTIDE SEQUENCE</scope>
</reference>
<comment type="subcellular location">
    <subcellularLocation>
        <location evidence="1">Membrane</location>
        <topology evidence="1">Peripheral membrane protein</topology>
    </subcellularLocation>
</comment>
<dbReference type="EMBL" id="CASHTH010002025">
    <property type="protein sequence ID" value="CAI8023696.1"/>
    <property type="molecule type" value="Genomic_DNA"/>
</dbReference>
<dbReference type="Proteomes" id="UP001174909">
    <property type="component" value="Unassembled WGS sequence"/>
</dbReference>
<dbReference type="PANTHER" id="PTHR11099:SF0">
    <property type="entry name" value="VACUOLAR PROTEIN SORTING-ASSOCIATED PROTEIN 35"/>
    <property type="match status" value="1"/>
</dbReference>
<evidence type="ECO:0000256" key="2">
    <source>
        <dbReference type="ARBA" id="ARBA00006536"/>
    </source>
</evidence>
<name>A0AA35WNT9_GEOBA</name>
<dbReference type="CDD" id="cd00063">
    <property type="entry name" value="FN3"/>
    <property type="match status" value="1"/>
</dbReference>
<dbReference type="PROSITE" id="PS50835">
    <property type="entry name" value="IG_LIKE"/>
    <property type="match status" value="1"/>
</dbReference>
<dbReference type="InterPro" id="IPR005378">
    <property type="entry name" value="Vps35"/>
</dbReference>
<dbReference type="SUPFAM" id="SSF48726">
    <property type="entry name" value="Immunoglobulin"/>
    <property type="match status" value="1"/>
</dbReference>
<comment type="similarity">
    <text evidence="2">Belongs to the VPS35 family.</text>
</comment>
<keyword evidence="7" id="KW-0812">Transmembrane</keyword>
<dbReference type="CDD" id="cd00096">
    <property type="entry name" value="Ig"/>
    <property type="match status" value="1"/>
</dbReference>
<organism evidence="10 11">
    <name type="scientific">Geodia barretti</name>
    <name type="common">Barrett's horny sponge</name>
    <dbReference type="NCBI Taxonomy" id="519541"/>
    <lineage>
        <taxon>Eukaryota</taxon>
        <taxon>Metazoa</taxon>
        <taxon>Porifera</taxon>
        <taxon>Demospongiae</taxon>
        <taxon>Heteroscleromorpha</taxon>
        <taxon>Tetractinellida</taxon>
        <taxon>Astrophorina</taxon>
        <taxon>Geodiidae</taxon>
        <taxon>Geodia</taxon>
    </lineage>
</organism>
<dbReference type="InterPro" id="IPR013783">
    <property type="entry name" value="Ig-like_fold"/>
</dbReference>
<dbReference type="PROSITE" id="PS50853">
    <property type="entry name" value="FN3"/>
    <property type="match status" value="1"/>
</dbReference>
<keyword evidence="11" id="KW-1185">Reference proteome</keyword>
<evidence type="ECO:0000256" key="1">
    <source>
        <dbReference type="ARBA" id="ARBA00004170"/>
    </source>
</evidence>
<dbReference type="InterPro" id="IPR007110">
    <property type="entry name" value="Ig-like_dom"/>
</dbReference>
<dbReference type="GO" id="GO:0042147">
    <property type="term" value="P:retrograde transport, endosome to Golgi"/>
    <property type="evidence" value="ECO:0007669"/>
    <property type="project" value="InterPro"/>
</dbReference>
<gene>
    <name evidence="10" type="ORF">GBAR_LOCUS13826</name>
</gene>
<evidence type="ECO:0000256" key="7">
    <source>
        <dbReference type="SAM" id="Phobius"/>
    </source>
</evidence>
<dbReference type="SUPFAM" id="SSF49265">
    <property type="entry name" value="Fibronectin type III"/>
    <property type="match status" value="1"/>
</dbReference>
<evidence type="ECO:0000256" key="3">
    <source>
        <dbReference type="ARBA" id="ARBA00022448"/>
    </source>
</evidence>
<accession>A0AA35WNT9</accession>
<dbReference type="InterPro" id="IPR036179">
    <property type="entry name" value="Ig-like_dom_sf"/>
</dbReference>
<proteinExistence type="inferred from homology"/>
<dbReference type="Pfam" id="PF03635">
    <property type="entry name" value="Vps35"/>
    <property type="match status" value="2"/>
</dbReference>
<dbReference type="Gene3D" id="2.60.40.10">
    <property type="entry name" value="Immunoglobulins"/>
    <property type="match status" value="2"/>
</dbReference>
<evidence type="ECO:0000256" key="4">
    <source>
        <dbReference type="ARBA" id="ARBA00022927"/>
    </source>
</evidence>
<keyword evidence="5 7" id="KW-0472">Membrane</keyword>
<feature type="domain" description="Ig-like" evidence="8">
    <location>
        <begin position="385"/>
        <end position="505"/>
    </location>
</feature>
<dbReference type="PANTHER" id="PTHR11099">
    <property type="entry name" value="VACUOLAR SORTING PROTEIN 35"/>
    <property type="match status" value="1"/>
</dbReference>
<evidence type="ECO:0000313" key="11">
    <source>
        <dbReference type="Proteomes" id="UP001174909"/>
    </source>
</evidence>
<dbReference type="Pfam" id="PF00041">
    <property type="entry name" value="fn3"/>
    <property type="match status" value="1"/>
</dbReference>
<dbReference type="InterPro" id="IPR036116">
    <property type="entry name" value="FN3_sf"/>
</dbReference>
<dbReference type="InterPro" id="IPR042491">
    <property type="entry name" value="Vps35_C"/>
</dbReference>
<dbReference type="InterPro" id="IPR003961">
    <property type="entry name" value="FN3_dom"/>
</dbReference>